<gene>
    <name evidence="1" type="ORF">TorRG33x02_312860</name>
</gene>
<evidence type="ECO:0000313" key="1">
    <source>
        <dbReference type="EMBL" id="PON50870.1"/>
    </source>
</evidence>
<organism evidence="1 2">
    <name type="scientific">Trema orientale</name>
    <name type="common">Charcoal tree</name>
    <name type="synonym">Celtis orientalis</name>
    <dbReference type="NCBI Taxonomy" id="63057"/>
    <lineage>
        <taxon>Eukaryota</taxon>
        <taxon>Viridiplantae</taxon>
        <taxon>Streptophyta</taxon>
        <taxon>Embryophyta</taxon>
        <taxon>Tracheophyta</taxon>
        <taxon>Spermatophyta</taxon>
        <taxon>Magnoliopsida</taxon>
        <taxon>eudicotyledons</taxon>
        <taxon>Gunneridae</taxon>
        <taxon>Pentapetalae</taxon>
        <taxon>rosids</taxon>
        <taxon>fabids</taxon>
        <taxon>Rosales</taxon>
        <taxon>Cannabaceae</taxon>
        <taxon>Trema</taxon>
    </lineage>
</organism>
<dbReference type="EMBL" id="JXTC01000481">
    <property type="protein sequence ID" value="PON50870.1"/>
    <property type="molecule type" value="Genomic_DNA"/>
</dbReference>
<proteinExistence type="predicted"/>
<protein>
    <submittedName>
        <fullName evidence="1">Uncharacterized protein</fullName>
    </submittedName>
</protein>
<dbReference type="InParanoid" id="A0A2P5BQ19"/>
<evidence type="ECO:0000313" key="2">
    <source>
        <dbReference type="Proteomes" id="UP000237000"/>
    </source>
</evidence>
<sequence length="72" mass="8436">MPRAKAPSRRHQNVFENFEALLSMHFMSLRWGIENASNFRSCFDSSSMLVNIRSENRSMVVRLKAVRLKSFD</sequence>
<reference evidence="2" key="1">
    <citation type="submission" date="2016-06" db="EMBL/GenBank/DDBJ databases">
        <title>Parallel loss of symbiosis genes in relatives of nitrogen-fixing non-legume Parasponia.</title>
        <authorList>
            <person name="Van Velzen R."/>
            <person name="Holmer R."/>
            <person name="Bu F."/>
            <person name="Rutten L."/>
            <person name="Van Zeijl A."/>
            <person name="Liu W."/>
            <person name="Santuari L."/>
            <person name="Cao Q."/>
            <person name="Sharma T."/>
            <person name="Shen D."/>
            <person name="Roswanjaya Y."/>
            <person name="Wardhani T."/>
            <person name="Kalhor M.S."/>
            <person name="Jansen J."/>
            <person name="Van den Hoogen J."/>
            <person name="Gungor B."/>
            <person name="Hartog M."/>
            <person name="Hontelez J."/>
            <person name="Verver J."/>
            <person name="Yang W.-C."/>
            <person name="Schijlen E."/>
            <person name="Repin R."/>
            <person name="Schilthuizen M."/>
            <person name="Schranz E."/>
            <person name="Heidstra R."/>
            <person name="Miyata K."/>
            <person name="Fedorova E."/>
            <person name="Kohlen W."/>
            <person name="Bisseling T."/>
            <person name="Smit S."/>
            <person name="Geurts R."/>
        </authorList>
    </citation>
    <scope>NUCLEOTIDE SEQUENCE [LARGE SCALE GENOMIC DNA]</scope>
    <source>
        <strain evidence="2">cv. RG33-2</strain>
    </source>
</reference>
<dbReference type="AlphaFoldDB" id="A0A2P5BQ19"/>
<keyword evidence="2" id="KW-1185">Reference proteome</keyword>
<dbReference type="Proteomes" id="UP000237000">
    <property type="component" value="Unassembled WGS sequence"/>
</dbReference>
<comment type="caution">
    <text evidence="1">The sequence shown here is derived from an EMBL/GenBank/DDBJ whole genome shotgun (WGS) entry which is preliminary data.</text>
</comment>
<name>A0A2P5BQ19_TREOI</name>
<accession>A0A2P5BQ19</accession>